<reference evidence="11" key="1">
    <citation type="submission" date="2023-05" db="EMBL/GenBank/DDBJ databases">
        <title>Genome and transcriptome analyses reveal genes involved in the formation of fine ridges on petal epidermal cells in Hibiscus trionum.</title>
        <authorList>
            <person name="Koshimizu S."/>
            <person name="Masuda S."/>
            <person name="Ishii T."/>
            <person name="Shirasu K."/>
            <person name="Hoshino A."/>
            <person name="Arita M."/>
        </authorList>
    </citation>
    <scope>NUCLEOTIDE SEQUENCE</scope>
    <source>
        <strain evidence="11">Hamamatsu line</strain>
    </source>
</reference>
<keyword evidence="6" id="KW-0106">Calcium</keyword>
<evidence type="ECO:0000256" key="9">
    <source>
        <dbReference type="ARBA" id="ARBA00023136"/>
    </source>
</evidence>
<evidence type="ECO:0000313" key="12">
    <source>
        <dbReference type="Proteomes" id="UP001165190"/>
    </source>
</evidence>
<evidence type="ECO:0000313" key="11">
    <source>
        <dbReference type="EMBL" id="GMI94066.1"/>
    </source>
</evidence>
<gene>
    <name evidence="11" type="ORF">HRI_003075900</name>
</gene>
<organism evidence="11 12">
    <name type="scientific">Hibiscus trionum</name>
    <name type="common">Flower of an hour</name>
    <dbReference type="NCBI Taxonomy" id="183268"/>
    <lineage>
        <taxon>Eukaryota</taxon>
        <taxon>Viridiplantae</taxon>
        <taxon>Streptophyta</taxon>
        <taxon>Embryophyta</taxon>
        <taxon>Tracheophyta</taxon>
        <taxon>Spermatophyta</taxon>
        <taxon>Magnoliopsida</taxon>
        <taxon>eudicotyledons</taxon>
        <taxon>Gunneridae</taxon>
        <taxon>Pentapetalae</taxon>
        <taxon>rosids</taxon>
        <taxon>malvids</taxon>
        <taxon>Malvales</taxon>
        <taxon>Malvaceae</taxon>
        <taxon>Malvoideae</taxon>
        <taxon>Hibiscus</taxon>
    </lineage>
</organism>
<dbReference type="Proteomes" id="UP001165190">
    <property type="component" value="Unassembled WGS sequence"/>
</dbReference>
<evidence type="ECO:0000259" key="10">
    <source>
        <dbReference type="Pfam" id="PF04678"/>
    </source>
</evidence>
<accession>A0A9W7IEZ7</accession>
<dbReference type="Pfam" id="PF04678">
    <property type="entry name" value="MCU"/>
    <property type="match status" value="1"/>
</dbReference>
<keyword evidence="4" id="KW-0109">Calcium transport</keyword>
<feature type="domain" description="Calcium uniporter protein C-terminal" evidence="10">
    <location>
        <begin position="151"/>
        <end position="309"/>
    </location>
</feature>
<keyword evidence="8" id="KW-0406">Ion transport</keyword>
<keyword evidence="7" id="KW-1133">Transmembrane helix</keyword>
<keyword evidence="12" id="KW-1185">Reference proteome</keyword>
<evidence type="ECO:0000256" key="7">
    <source>
        <dbReference type="ARBA" id="ARBA00022989"/>
    </source>
</evidence>
<dbReference type="GO" id="GO:0015292">
    <property type="term" value="F:uniporter activity"/>
    <property type="evidence" value="ECO:0007669"/>
    <property type="project" value="TreeGrafter"/>
</dbReference>
<dbReference type="GO" id="GO:0051560">
    <property type="term" value="P:mitochondrial calcium ion homeostasis"/>
    <property type="evidence" value="ECO:0007669"/>
    <property type="project" value="InterPro"/>
</dbReference>
<keyword evidence="5" id="KW-0812">Transmembrane</keyword>
<comment type="subcellular location">
    <subcellularLocation>
        <location evidence="1">Membrane</location>
        <topology evidence="1">Multi-pass membrane protein</topology>
    </subcellularLocation>
</comment>
<dbReference type="PANTHER" id="PTHR13462:SF31">
    <property type="entry name" value="CALCIUM UNIPORTER PROTEIN 1, MITOCHONDRIAL"/>
    <property type="match status" value="1"/>
</dbReference>
<evidence type="ECO:0000256" key="5">
    <source>
        <dbReference type="ARBA" id="ARBA00022692"/>
    </source>
</evidence>
<comment type="similarity">
    <text evidence="2">Belongs to the MCU (TC 1.A.77) family.</text>
</comment>
<evidence type="ECO:0000256" key="3">
    <source>
        <dbReference type="ARBA" id="ARBA00022448"/>
    </source>
</evidence>
<evidence type="ECO:0000256" key="8">
    <source>
        <dbReference type="ARBA" id="ARBA00023065"/>
    </source>
</evidence>
<protein>
    <recommendedName>
        <fullName evidence="10">Calcium uniporter protein C-terminal domain-containing protein</fullName>
    </recommendedName>
</protein>
<name>A0A9W7IEZ7_HIBTR</name>
<dbReference type="OrthoDB" id="278338at2759"/>
<dbReference type="GO" id="GO:0005262">
    <property type="term" value="F:calcium channel activity"/>
    <property type="evidence" value="ECO:0007669"/>
    <property type="project" value="TreeGrafter"/>
</dbReference>
<dbReference type="InterPro" id="IPR006769">
    <property type="entry name" value="MCU_C"/>
</dbReference>
<dbReference type="GO" id="GO:0036444">
    <property type="term" value="P:calcium import into the mitochondrion"/>
    <property type="evidence" value="ECO:0007669"/>
    <property type="project" value="TreeGrafter"/>
</dbReference>
<evidence type="ECO:0000256" key="2">
    <source>
        <dbReference type="ARBA" id="ARBA00005653"/>
    </source>
</evidence>
<evidence type="ECO:0000256" key="6">
    <source>
        <dbReference type="ARBA" id="ARBA00022837"/>
    </source>
</evidence>
<evidence type="ECO:0000256" key="4">
    <source>
        <dbReference type="ARBA" id="ARBA00022568"/>
    </source>
</evidence>
<comment type="caution">
    <text evidence="11">The sequence shown here is derived from an EMBL/GenBank/DDBJ whole genome shotgun (WGS) entry which is preliminary data.</text>
</comment>
<dbReference type="InterPro" id="IPR039055">
    <property type="entry name" value="MCU_fam"/>
</dbReference>
<keyword evidence="3" id="KW-0813">Transport</keyword>
<sequence length="326" mass="37247">MTLKKTLVEKLFNISKMSSQSLTRCRTSSTMVQNRISMAPDQGDGDGHGTSPRFLHEGAMLSPAMRKLATGENLMERLRGIDLYKNRIRLDGLSQHLAAQEGAALSNQEAKKLLKVAQLEVLKTRLRETGKNWVPYSDFIRICGEVCSDPDQVSESAKLLDESGTVIVFGDVVVLRPEQVTKAVGGLIPLRNPNSDDPRMKQLAELERQKAKINSKADSLVRRELRLGLAYLVVQTAWFMRLTFWDLSWDVMEPICVYVTSMYFMAAYTFFLKTSKEPSFESFYQTRFATKQKRLIKANKFDMEKYNELKSIFEPYSEKTKIDDRK</sequence>
<proteinExistence type="inferred from homology"/>
<keyword evidence="9" id="KW-0472">Membrane</keyword>
<dbReference type="AlphaFoldDB" id="A0A9W7IEZ7"/>
<dbReference type="PANTHER" id="PTHR13462">
    <property type="entry name" value="CALCIUM UNIPORTER PROTEIN, MITOCHONDRIAL"/>
    <property type="match status" value="1"/>
</dbReference>
<dbReference type="GO" id="GO:1990246">
    <property type="term" value="C:uniplex complex"/>
    <property type="evidence" value="ECO:0007669"/>
    <property type="project" value="TreeGrafter"/>
</dbReference>
<dbReference type="EMBL" id="BSYR01000025">
    <property type="protein sequence ID" value="GMI94066.1"/>
    <property type="molecule type" value="Genomic_DNA"/>
</dbReference>
<evidence type="ECO:0000256" key="1">
    <source>
        <dbReference type="ARBA" id="ARBA00004141"/>
    </source>
</evidence>